<dbReference type="PANTHER" id="PTHR30121">
    <property type="entry name" value="UNCHARACTERIZED PROTEIN YJGR-RELATED"/>
    <property type="match status" value="1"/>
</dbReference>
<protein>
    <recommendedName>
        <fullName evidence="5">Type IV secretion system protein virB4</fullName>
    </recommendedName>
</protein>
<evidence type="ECO:0000256" key="5">
    <source>
        <dbReference type="ARBA" id="ARBA00023635"/>
    </source>
</evidence>
<keyword evidence="2" id="KW-0547">Nucleotide-binding</keyword>
<organism evidence="8 9">
    <name type="scientific">Bordetella ansorpii</name>
    <dbReference type="NCBI Taxonomy" id="288768"/>
    <lineage>
        <taxon>Bacteria</taxon>
        <taxon>Pseudomonadati</taxon>
        <taxon>Pseudomonadota</taxon>
        <taxon>Betaproteobacteria</taxon>
        <taxon>Burkholderiales</taxon>
        <taxon>Alcaligenaceae</taxon>
        <taxon>Bordetella</taxon>
    </lineage>
</organism>
<evidence type="ECO:0000256" key="1">
    <source>
        <dbReference type="ARBA" id="ARBA00006512"/>
    </source>
</evidence>
<dbReference type="InterPro" id="IPR004346">
    <property type="entry name" value="CagE_TrbE_VirB"/>
</dbReference>
<dbReference type="RefSeq" id="WP_066416651.1">
    <property type="nucleotide sequence ID" value="NZ_FKBS01000025.1"/>
</dbReference>
<dbReference type="AlphaFoldDB" id="A0A157QL92"/>
<keyword evidence="4" id="KW-0843">Virulence</keyword>
<dbReference type="InterPro" id="IPR043964">
    <property type="entry name" value="P-loop_TraG"/>
</dbReference>
<dbReference type="Gene3D" id="3.40.50.300">
    <property type="entry name" value="P-loop containing nucleotide triphosphate hydrolases"/>
    <property type="match status" value="1"/>
</dbReference>
<evidence type="ECO:0000259" key="7">
    <source>
        <dbReference type="Pfam" id="PF19044"/>
    </source>
</evidence>
<dbReference type="Gene3D" id="1.10.8.730">
    <property type="match status" value="1"/>
</dbReference>
<evidence type="ECO:0000313" key="9">
    <source>
        <dbReference type="Proteomes" id="UP000077037"/>
    </source>
</evidence>
<keyword evidence="3" id="KW-0067">ATP-binding</keyword>
<dbReference type="InterPro" id="IPR018145">
    <property type="entry name" value="CagE_TrbE_VirB_cntrl_dom"/>
</dbReference>
<sequence length="813" mass="91151">MKEALAVAPRQTPVSEFLPYTHHVTPTILATRSLEYLSIWQLGGRSFEGTPLAEQRAWIRELNNVVRGLGAGFGYWTHIVRRRVTEYPDSPYPQPFAQDYAHRYAQTFGEREPMLNELYLTVLARPVIDPTLAMLARFEKRSGADTARWQAEAIRRLDDANRTLNNALRPYNGDLLSTVERRGRMYSAPAEFLARLVNGTPSIVPTLRSHLADYMATCRPIFPRWGEVGELRGPNWSRRFGMVEIRDYPDDETLPGQLNELLRLPFEFVLSQSFSPLSVPVGLSFLKQHRRLLTDSGDGAASQVLQLETAIDDLASRRMLMGEHHATLTVWGETADTVRDRSAAVVARLVDSGIIGKPVDLALEAAWWAQLPGNWSWRPRPVPVTSLNWLCCASLHNYVSGKPTGNPWGPALTVLPTTSNTPFYFSCHQSLDEVDETGKRRLGNTMLIGQSGVGKTVILGHLLTQMQKFAPTVVVFDKDRGLHVAIKALQGQYFPLEMGVPTGWNPFQLVASPGNLAFLRRLVVLLARSGGDTVTTHDYREIARAVDQLMAYIDPPDRRLSTLLQFLPHPISARERSGEQARPSVHTRLLRWCAGGEYAWLLDNPKDKLDLSQHSLYGFDLTELFDDEIIQSAATTYLLYRTEQMLDGRKFAYFFDEVQHPLRVPYFQDLVQNKSRTIRKQNGILLFATQEPDAILTNPVGKSLVQQSATVVYLANTKATAADYIDGFKLTSSEFEMVRALGEFSRQFVIKQGTGTVTAELDLRGCDDALLVFSGSADMSALAEQAMAEVGDNPVDWLPIYLERARQAQRSTS</sequence>
<dbReference type="Proteomes" id="UP000077037">
    <property type="component" value="Unassembled WGS sequence"/>
</dbReference>
<dbReference type="SUPFAM" id="SSF52540">
    <property type="entry name" value="P-loop containing nucleoside triphosphate hydrolases"/>
    <property type="match status" value="1"/>
</dbReference>
<evidence type="ECO:0000256" key="4">
    <source>
        <dbReference type="ARBA" id="ARBA00023026"/>
    </source>
</evidence>
<accession>A0A157QL92</accession>
<dbReference type="Pfam" id="PF03135">
    <property type="entry name" value="CagE_TrbE_VirB"/>
    <property type="match status" value="1"/>
</dbReference>
<reference evidence="8 9" key="1">
    <citation type="submission" date="2016-03" db="EMBL/GenBank/DDBJ databases">
        <authorList>
            <consortium name="Pathogen Informatics"/>
        </authorList>
    </citation>
    <scope>NUCLEOTIDE SEQUENCE [LARGE SCALE GENOMIC DNA]</scope>
    <source>
        <strain evidence="8 9">NCTC13364</strain>
    </source>
</reference>
<evidence type="ECO:0000313" key="8">
    <source>
        <dbReference type="EMBL" id="SAI46527.1"/>
    </source>
</evidence>
<feature type="domain" description="TraG P-loop" evidence="7">
    <location>
        <begin position="442"/>
        <end position="714"/>
    </location>
</feature>
<gene>
    <name evidence="8" type="primary">virB4</name>
    <name evidence="8" type="ORF">SAMEA1982600_03692</name>
</gene>
<comment type="similarity">
    <text evidence="1">Belongs to the TrbE/VirB4 family.</text>
</comment>
<dbReference type="InterPro" id="IPR027417">
    <property type="entry name" value="P-loop_NTPase"/>
</dbReference>
<dbReference type="GO" id="GO:0005524">
    <property type="term" value="F:ATP binding"/>
    <property type="evidence" value="ECO:0007669"/>
    <property type="project" value="UniProtKB-KW"/>
</dbReference>
<dbReference type="NCBIfam" id="TIGR00929">
    <property type="entry name" value="VirB4_CagE"/>
    <property type="match status" value="1"/>
</dbReference>
<dbReference type="EMBL" id="FKBS01000025">
    <property type="protein sequence ID" value="SAI46527.1"/>
    <property type="molecule type" value="Genomic_DNA"/>
</dbReference>
<dbReference type="OrthoDB" id="9816422at2"/>
<evidence type="ECO:0000256" key="3">
    <source>
        <dbReference type="ARBA" id="ARBA00022840"/>
    </source>
</evidence>
<dbReference type="InterPro" id="IPR051162">
    <property type="entry name" value="T4SS_component"/>
</dbReference>
<dbReference type="PANTHER" id="PTHR30121:SF12">
    <property type="entry name" value="TYPE IV SECRETION SYSTEM PROTEIN CAGE"/>
    <property type="match status" value="1"/>
</dbReference>
<dbReference type="Pfam" id="PF19044">
    <property type="entry name" value="P-loop_TraG"/>
    <property type="match status" value="1"/>
</dbReference>
<evidence type="ECO:0000256" key="2">
    <source>
        <dbReference type="ARBA" id="ARBA00022741"/>
    </source>
</evidence>
<name>A0A157QL92_9BORD</name>
<proteinExistence type="inferred from homology"/>
<evidence type="ECO:0000259" key="6">
    <source>
        <dbReference type="Pfam" id="PF03135"/>
    </source>
</evidence>
<feature type="domain" description="CagE TrbE VirB component of type IV transporter system central" evidence="6">
    <location>
        <begin position="176"/>
        <end position="380"/>
    </location>
</feature>